<dbReference type="InterPro" id="IPR038508">
    <property type="entry name" value="ArfGAP_dom_sf"/>
</dbReference>
<dbReference type="PANTHER" id="PTHR46395">
    <property type="entry name" value="ADP-RIBOSYLATION FACTOR GTPASE-ACTIVATING PROTEIN 1"/>
    <property type="match status" value="1"/>
</dbReference>
<dbReference type="AlphaFoldDB" id="A0AAD3CRI6"/>
<dbReference type="InterPro" id="IPR037278">
    <property type="entry name" value="ARFGAP/RecO"/>
</dbReference>
<dbReference type="Pfam" id="PF01412">
    <property type="entry name" value="ArfGap"/>
    <property type="match status" value="1"/>
</dbReference>
<accession>A0AAD3CRI6</accession>
<dbReference type="GO" id="GO:0000139">
    <property type="term" value="C:Golgi membrane"/>
    <property type="evidence" value="ECO:0007669"/>
    <property type="project" value="TreeGrafter"/>
</dbReference>
<dbReference type="SUPFAM" id="SSF57863">
    <property type="entry name" value="ArfGap/RecO-like zinc finger"/>
    <property type="match status" value="1"/>
</dbReference>
<evidence type="ECO:0000313" key="8">
    <source>
        <dbReference type="EMBL" id="GFH50861.1"/>
    </source>
</evidence>
<evidence type="ECO:0000256" key="1">
    <source>
        <dbReference type="ARBA" id="ARBA00022468"/>
    </source>
</evidence>
<dbReference type="InterPro" id="IPR001164">
    <property type="entry name" value="ArfGAP_dom"/>
</dbReference>
<sequence>MSQMKPEDLKVVKAIPGNDKCCDCGMKHPQWASVSFGNVFCLECSGVHRSLGVHISFVRSIAMDSWTPAQLKLMKAGGNDACNNYLHAKGVSKTASIKEKYESQAAALYKEVLKARAEGRPEPTSLPPPKNVSRQSSGASSAPSSGNMRMAPASAAAKGASNDPNGMERLAGETDAQYIQRQTRLREEAKARMAAKFGNGGMNGKRTMGGVGSSPHPSTYSGAGGLDMSSFTDTLSTGLGSAASGFSSVFSLAKETVTSDGAKNVAKDVGSMGMGLWNSLSSTANQVANNLNMEGLSLGGSSDGDGFSSLNEKMRMEKTARGSNNMYSGFGSDSAAPNTQKSVHSSTHSAGSSNGFNGSRSASMSSNTSASDLNSAAPLPGESDAEYMQRQMKIRENAKSMATKKPTASVSRTPSKPAVAKMKVDTDDDFFASFGA</sequence>
<dbReference type="GO" id="GO:0008270">
    <property type="term" value="F:zinc ion binding"/>
    <property type="evidence" value="ECO:0007669"/>
    <property type="project" value="UniProtKB-KW"/>
</dbReference>
<dbReference type="SMART" id="SM00105">
    <property type="entry name" value="ArfGap"/>
    <property type="match status" value="1"/>
</dbReference>
<keyword evidence="1" id="KW-0343">GTPase activation</keyword>
<evidence type="ECO:0000256" key="3">
    <source>
        <dbReference type="ARBA" id="ARBA00022771"/>
    </source>
</evidence>
<dbReference type="GO" id="GO:0032012">
    <property type="term" value="P:regulation of ARF protein signal transduction"/>
    <property type="evidence" value="ECO:0007669"/>
    <property type="project" value="TreeGrafter"/>
</dbReference>
<protein>
    <submittedName>
        <fullName evidence="8">ADP-ribosylation factor GTPase-activating protein 1</fullName>
    </submittedName>
</protein>
<dbReference type="Proteomes" id="UP001054902">
    <property type="component" value="Unassembled WGS sequence"/>
</dbReference>
<feature type="compositionally biased region" description="Low complexity" evidence="6">
    <location>
        <begin position="342"/>
        <end position="377"/>
    </location>
</feature>
<name>A0AAD3CRI6_9STRA</name>
<dbReference type="Gene3D" id="1.10.220.150">
    <property type="entry name" value="Arf GTPase activating protein"/>
    <property type="match status" value="1"/>
</dbReference>
<reference evidence="8 9" key="1">
    <citation type="journal article" date="2021" name="Sci. Rep.">
        <title>The genome of the diatom Chaetoceros tenuissimus carries an ancient integrated fragment of an extant virus.</title>
        <authorList>
            <person name="Hongo Y."/>
            <person name="Kimura K."/>
            <person name="Takaki Y."/>
            <person name="Yoshida Y."/>
            <person name="Baba S."/>
            <person name="Kobayashi G."/>
            <person name="Nagasaki K."/>
            <person name="Hano T."/>
            <person name="Tomaru Y."/>
        </authorList>
    </citation>
    <scope>NUCLEOTIDE SEQUENCE [LARGE SCALE GENOMIC DNA]</scope>
    <source>
        <strain evidence="8 9">NIES-3715</strain>
    </source>
</reference>
<feature type="region of interest" description="Disordered" evidence="6">
    <location>
        <begin position="322"/>
        <end position="381"/>
    </location>
</feature>
<dbReference type="PRINTS" id="PR00405">
    <property type="entry name" value="REVINTRACTNG"/>
</dbReference>
<organism evidence="8 9">
    <name type="scientific">Chaetoceros tenuissimus</name>
    <dbReference type="NCBI Taxonomy" id="426638"/>
    <lineage>
        <taxon>Eukaryota</taxon>
        <taxon>Sar</taxon>
        <taxon>Stramenopiles</taxon>
        <taxon>Ochrophyta</taxon>
        <taxon>Bacillariophyta</taxon>
        <taxon>Coscinodiscophyceae</taxon>
        <taxon>Chaetocerotophycidae</taxon>
        <taxon>Chaetocerotales</taxon>
        <taxon>Chaetocerotaceae</taxon>
        <taxon>Chaetoceros</taxon>
    </lineage>
</organism>
<keyword evidence="3 5" id="KW-0863">Zinc-finger</keyword>
<evidence type="ECO:0000256" key="5">
    <source>
        <dbReference type="PROSITE-ProRule" id="PRU00288"/>
    </source>
</evidence>
<feature type="domain" description="Arf-GAP" evidence="7">
    <location>
        <begin position="6"/>
        <end position="122"/>
    </location>
</feature>
<evidence type="ECO:0000259" key="7">
    <source>
        <dbReference type="PROSITE" id="PS50115"/>
    </source>
</evidence>
<feature type="compositionally biased region" description="Low complexity" evidence="6">
    <location>
        <begin position="136"/>
        <end position="160"/>
    </location>
</feature>
<dbReference type="PROSITE" id="PS50115">
    <property type="entry name" value="ARFGAP"/>
    <property type="match status" value="1"/>
</dbReference>
<feature type="region of interest" description="Disordered" evidence="6">
    <location>
        <begin position="394"/>
        <end position="419"/>
    </location>
</feature>
<keyword evidence="2" id="KW-0479">Metal-binding</keyword>
<proteinExistence type="predicted"/>
<dbReference type="PANTHER" id="PTHR46395:SF1">
    <property type="entry name" value="ADP-RIBOSYLATION FACTOR GTPASE-ACTIVATING PROTEIN 1"/>
    <property type="match status" value="1"/>
</dbReference>
<evidence type="ECO:0000256" key="6">
    <source>
        <dbReference type="SAM" id="MobiDB-lite"/>
    </source>
</evidence>
<feature type="region of interest" description="Disordered" evidence="6">
    <location>
        <begin position="118"/>
        <end position="171"/>
    </location>
</feature>
<dbReference type="GO" id="GO:0005096">
    <property type="term" value="F:GTPase activator activity"/>
    <property type="evidence" value="ECO:0007669"/>
    <property type="project" value="UniProtKB-KW"/>
</dbReference>
<keyword evidence="9" id="KW-1185">Reference proteome</keyword>
<evidence type="ECO:0000313" key="9">
    <source>
        <dbReference type="Proteomes" id="UP001054902"/>
    </source>
</evidence>
<keyword evidence="4" id="KW-0862">Zinc</keyword>
<comment type="caution">
    <text evidence="8">The sequence shown here is derived from an EMBL/GenBank/DDBJ whole genome shotgun (WGS) entry which is preliminary data.</text>
</comment>
<dbReference type="GO" id="GO:0030100">
    <property type="term" value="P:regulation of endocytosis"/>
    <property type="evidence" value="ECO:0007669"/>
    <property type="project" value="TreeGrafter"/>
</dbReference>
<dbReference type="EMBL" id="BLLK01000042">
    <property type="protein sequence ID" value="GFH50861.1"/>
    <property type="molecule type" value="Genomic_DNA"/>
</dbReference>
<dbReference type="CDD" id="cd08830">
    <property type="entry name" value="ArfGap_ArfGap1"/>
    <property type="match status" value="1"/>
</dbReference>
<gene>
    <name evidence="8" type="ORF">CTEN210_07337</name>
</gene>
<evidence type="ECO:0000256" key="2">
    <source>
        <dbReference type="ARBA" id="ARBA00022723"/>
    </source>
</evidence>
<evidence type="ECO:0000256" key="4">
    <source>
        <dbReference type="ARBA" id="ARBA00022833"/>
    </source>
</evidence>